<reference evidence="1" key="1">
    <citation type="journal article" date="2014" name="Front. Microbiol.">
        <title>High frequency of phylogenetically diverse reductive dehalogenase-homologous genes in deep subseafloor sedimentary metagenomes.</title>
        <authorList>
            <person name="Kawai M."/>
            <person name="Futagami T."/>
            <person name="Toyoda A."/>
            <person name="Takaki Y."/>
            <person name="Nishi S."/>
            <person name="Hori S."/>
            <person name="Arai W."/>
            <person name="Tsubouchi T."/>
            <person name="Morono Y."/>
            <person name="Uchiyama I."/>
            <person name="Ito T."/>
            <person name="Fujiyama A."/>
            <person name="Inagaki F."/>
            <person name="Takami H."/>
        </authorList>
    </citation>
    <scope>NUCLEOTIDE SEQUENCE</scope>
    <source>
        <strain evidence="1">Expedition CK06-06</strain>
    </source>
</reference>
<dbReference type="SUPFAM" id="SSF48452">
    <property type="entry name" value="TPR-like"/>
    <property type="match status" value="1"/>
</dbReference>
<gene>
    <name evidence="1" type="ORF">S12H4_47409</name>
</gene>
<name>X1VAL1_9ZZZZ</name>
<accession>X1VAL1</accession>
<proteinExistence type="predicted"/>
<comment type="caution">
    <text evidence="1">The sequence shown here is derived from an EMBL/GenBank/DDBJ whole genome shotgun (WGS) entry which is preliminary data.</text>
</comment>
<evidence type="ECO:0000313" key="1">
    <source>
        <dbReference type="EMBL" id="GAJ10296.1"/>
    </source>
</evidence>
<sequence>MVRKIMPIILCIIFAGCPDFPRIGPASIERAWDYYEDGKYEKAINEFVDVIGDEPDNGEAYNGLGWCYGILCSLSTAVDNFNTALDKDNSLVDPYAGLAFVYSDLPDHQNAVDAAAALIQKDS</sequence>
<dbReference type="EMBL" id="BARW01029514">
    <property type="protein sequence ID" value="GAJ10296.1"/>
    <property type="molecule type" value="Genomic_DNA"/>
</dbReference>
<feature type="non-terminal residue" evidence="1">
    <location>
        <position position="123"/>
    </location>
</feature>
<dbReference type="InterPro" id="IPR011990">
    <property type="entry name" value="TPR-like_helical_dom_sf"/>
</dbReference>
<dbReference type="AlphaFoldDB" id="X1VAL1"/>
<dbReference type="Gene3D" id="1.25.40.10">
    <property type="entry name" value="Tetratricopeptide repeat domain"/>
    <property type="match status" value="1"/>
</dbReference>
<dbReference type="PROSITE" id="PS51257">
    <property type="entry name" value="PROKAR_LIPOPROTEIN"/>
    <property type="match status" value="1"/>
</dbReference>
<protein>
    <submittedName>
        <fullName evidence="1">Uncharacterized protein</fullName>
    </submittedName>
</protein>
<organism evidence="1">
    <name type="scientific">marine sediment metagenome</name>
    <dbReference type="NCBI Taxonomy" id="412755"/>
    <lineage>
        <taxon>unclassified sequences</taxon>
        <taxon>metagenomes</taxon>
        <taxon>ecological metagenomes</taxon>
    </lineage>
</organism>